<protein>
    <submittedName>
        <fullName evidence="1">Extracellular solute-binding protein</fullName>
    </submittedName>
</protein>
<gene>
    <name evidence="1" type="ORF">E1269_17395</name>
</gene>
<dbReference type="InterPro" id="IPR050490">
    <property type="entry name" value="Bact_solute-bd_prot1"/>
</dbReference>
<keyword evidence="2" id="KW-1185">Reference proteome</keyword>
<sequence length="454" mass="49120">MAIDCRQSARLTMTHHNGRAVCVAILVSAALALTVACGGSESQSEDGVTTITFSGASDETFMAAQLDLIERFEAAHPEINVEFEPAAGVDAEEGAILRLGQGDPSLDIVTTEVGYEYQWYTEGWIEPLTSYVTDEELAQIDQHLVDNETFDGEFLAVPVDNSTMYLAVNYDLLAEAGVEGPPSLQRNSFDEVVEGVWTWEQVVDAAAAVKEATGKTGLLIPNDETWILAPFGQQLGGETTNEDGLEVEGYLDGDQWVELATRYQSWFEDGVADITNPEWTTDQFLAGESAFQLAHIGDFDMCASASFECDAAAQPHFADGVPAVQSNGIALAMNAASEHKDEAAAFLKFILLDPEGQSALVDGNYFAAIPWQQASLDAITTDPAYAEFPLSVKRLGAYQFQNWPSRAIKTPAAATVFTVMSDAFLDVRVGAMSPEEAVGTMTERVERDLEAYRG</sequence>
<dbReference type="InParanoid" id="A0A4R5D9A2"/>
<organism evidence="1 2">
    <name type="scientific">Jiangella asiatica</name>
    <dbReference type="NCBI Taxonomy" id="2530372"/>
    <lineage>
        <taxon>Bacteria</taxon>
        <taxon>Bacillati</taxon>
        <taxon>Actinomycetota</taxon>
        <taxon>Actinomycetes</taxon>
        <taxon>Jiangellales</taxon>
        <taxon>Jiangellaceae</taxon>
        <taxon>Jiangella</taxon>
    </lineage>
</organism>
<dbReference type="PANTHER" id="PTHR43649:SF12">
    <property type="entry name" value="DIACETYLCHITOBIOSE BINDING PROTEIN DASA"/>
    <property type="match status" value="1"/>
</dbReference>
<accession>A0A4R5D9A2</accession>
<dbReference type="EMBL" id="SMKZ01000024">
    <property type="protein sequence ID" value="TDE08480.1"/>
    <property type="molecule type" value="Genomic_DNA"/>
</dbReference>
<reference evidence="1 2" key="1">
    <citation type="submission" date="2019-03" db="EMBL/GenBank/DDBJ databases">
        <title>Draft genome sequences of novel Actinobacteria.</title>
        <authorList>
            <person name="Sahin N."/>
            <person name="Ay H."/>
            <person name="Saygin H."/>
        </authorList>
    </citation>
    <scope>NUCLEOTIDE SEQUENCE [LARGE SCALE GENOMIC DNA]</scope>
    <source>
        <strain evidence="1 2">5K138</strain>
    </source>
</reference>
<evidence type="ECO:0000313" key="1">
    <source>
        <dbReference type="EMBL" id="TDE08480.1"/>
    </source>
</evidence>
<dbReference type="Pfam" id="PF01547">
    <property type="entry name" value="SBP_bac_1"/>
    <property type="match status" value="1"/>
</dbReference>
<dbReference type="SUPFAM" id="SSF53850">
    <property type="entry name" value="Periplasmic binding protein-like II"/>
    <property type="match status" value="1"/>
</dbReference>
<dbReference type="Proteomes" id="UP000294739">
    <property type="component" value="Unassembled WGS sequence"/>
</dbReference>
<dbReference type="Gene3D" id="3.40.190.10">
    <property type="entry name" value="Periplasmic binding protein-like II"/>
    <property type="match status" value="1"/>
</dbReference>
<evidence type="ECO:0000313" key="2">
    <source>
        <dbReference type="Proteomes" id="UP000294739"/>
    </source>
</evidence>
<comment type="caution">
    <text evidence="1">The sequence shown here is derived from an EMBL/GenBank/DDBJ whole genome shotgun (WGS) entry which is preliminary data.</text>
</comment>
<dbReference type="AlphaFoldDB" id="A0A4R5D9A2"/>
<proteinExistence type="predicted"/>
<name>A0A4R5D9A2_9ACTN</name>
<dbReference type="InterPro" id="IPR006059">
    <property type="entry name" value="SBP"/>
</dbReference>
<dbReference type="OrthoDB" id="9766758at2"/>
<dbReference type="PANTHER" id="PTHR43649">
    <property type="entry name" value="ARABINOSE-BINDING PROTEIN-RELATED"/>
    <property type="match status" value="1"/>
</dbReference>